<dbReference type="PANTHER" id="PTHR46102:SF3">
    <property type="entry name" value="AXIN-1"/>
    <property type="match status" value="1"/>
</dbReference>
<name>A0ABV0RPK8_9TELE</name>
<evidence type="ECO:0000259" key="2">
    <source>
        <dbReference type="Pfam" id="PF08833"/>
    </source>
</evidence>
<comment type="caution">
    <text evidence="3">The sequence shown here is derived from an EMBL/GenBank/DDBJ whole genome shotgun (WGS) entry which is preliminary data.</text>
</comment>
<feature type="compositionally biased region" description="Basic and acidic residues" evidence="1">
    <location>
        <begin position="19"/>
        <end position="34"/>
    </location>
</feature>
<dbReference type="Pfam" id="PF08833">
    <property type="entry name" value="Axin_b-cat_bind"/>
    <property type="match status" value="1"/>
</dbReference>
<accession>A0ABV0RPK8</accession>
<dbReference type="PANTHER" id="PTHR46102">
    <property type="entry name" value="AXIN"/>
    <property type="match status" value="1"/>
</dbReference>
<sequence>MNYNPRYAEITYSSPFVQDAHEENPESILDDHVQRVMKTPISESPGTGRHSPKSRSPDGLSGVRGVAQSGQGKHSARHDLKGETSHPYNHKYVPHSHASIVEPEGAPPSHGSSAWSLETSYYGSKSRSYADGMVSNPVEHRCGTMLTTDSLHLQNIVFTYQLQFLHYAAAKVALSLEEVCRRLEEEKIKSGALQPKQRYVMEVIQRGRAAVRPAPVPLLNMVPAVSDSELSEPEYVHCVPELPS</sequence>
<dbReference type="Proteomes" id="UP001434883">
    <property type="component" value="Unassembled WGS sequence"/>
</dbReference>
<organism evidence="3 4">
    <name type="scientific">Xenoophorus captivus</name>
    <dbReference type="NCBI Taxonomy" id="1517983"/>
    <lineage>
        <taxon>Eukaryota</taxon>
        <taxon>Metazoa</taxon>
        <taxon>Chordata</taxon>
        <taxon>Craniata</taxon>
        <taxon>Vertebrata</taxon>
        <taxon>Euteleostomi</taxon>
        <taxon>Actinopterygii</taxon>
        <taxon>Neopterygii</taxon>
        <taxon>Teleostei</taxon>
        <taxon>Neoteleostei</taxon>
        <taxon>Acanthomorphata</taxon>
        <taxon>Ovalentaria</taxon>
        <taxon>Atherinomorphae</taxon>
        <taxon>Cyprinodontiformes</taxon>
        <taxon>Goodeidae</taxon>
        <taxon>Xenoophorus</taxon>
    </lineage>
</organism>
<evidence type="ECO:0000256" key="1">
    <source>
        <dbReference type="SAM" id="MobiDB-lite"/>
    </source>
</evidence>
<dbReference type="InterPro" id="IPR014936">
    <property type="entry name" value="Axin_b-cat-bd"/>
</dbReference>
<feature type="region of interest" description="Disordered" evidence="1">
    <location>
        <begin position="1"/>
        <end position="87"/>
    </location>
</feature>
<proteinExistence type="predicted"/>
<gene>
    <name evidence="3" type="ORF">XENOCAPTIV_008807</name>
</gene>
<reference evidence="3 4" key="1">
    <citation type="submission" date="2021-06" db="EMBL/GenBank/DDBJ databases">
        <authorList>
            <person name="Palmer J.M."/>
        </authorList>
    </citation>
    <scope>NUCLEOTIDE SEQUENCE [LARGE SCALE GENOMIC DNA]</scope>
    <source>
        <strain evidence="3 4">XC_2019</strain>
        <tissue evidence="3">Muscle</tissue>
    </source>
</reference>
<keyword evidence="4" id="KW-1185">Reference proteome</keyword>
<dbReference type="InterPro" id="IPR043581">
    <property type="entry name" value="Axin-like"/>
</dbReference>
<feature type="domain" description="Axin beta-catenin binding" evidence="2">
    <location>
        <begin position="23"/>
        <end position="58"/>
    </location>
</feature>
<protein>
    <recommendedName>
        <fullName evidence="2">Axin beta-catenin binding domain-containing protein</fullName>
    </recommendedName>
</protein>
<evidence type="ECO:0000313" key="3">
    <source>
        <dbReference type="EMBL" id="MEQ2210130.1"/>
    </source>
</evidence>
<evidence type="ECO:0000313" key="4">
    <source>
        <dbReference type="Proteomes" id="UP001434883"/>
    </source>
</evidence>
<dbReference type="EMBL" id="JAHRIN010052454">
    <property type="protein sequence ID" value="MEQ2210130.1"/>
    <property type="molecule type" value="Genomic_DNA"/>
</dbReference>